<dbReference type="STRING" id="1123071.SAMN02745181_0516"/>
<dbReference type="AlphaFoldDB" id="A0A1M6CM56"/>
<proteinExistence type="predicted"/>
<reference evidence="1 2" key="1">
    <citation type="submission" date="2016-11" db="EMBL/GenBank/DDBJ databases">
        <authorList>
            <person name="Jaros S."/>
            <person name="Januszkiewicz K."/>
            <person name="Wedrychowicz H."/>
        </authorList>
    </citation>
    <scope>NUCLEOTIDE SEQUENCE [LARGE SCALE GENOMIC DNA]</scope>
    <source>
        <strain evidence="1 2">DSM 18772</strain>
    </source>
</reference>
<gene>
    <name evidence="1" type="ORF">SAMN02745181_0516</name>
</gene>
<name>A0A1M6CM56_9BACT</name>
<dbReference type="InParanoid" id="A0A1M6CM56"/>
<dbReference type="EMBL" id="FQYR01000002">
    <property type="protein sequence ID" value="SHI62122.1"/>
    <property type="molecule type" value="Genomic_DNA"/>
</dbReference>
<dbReference type="RefSeq" id="WP_159434746.1">
    <property type="nucleotide sequence ID" value="NZ_FQYR01000002.1"/>
</dbReference>
<sequence>MIIRPRFSIDHNLDAQVSEFLDIHNGQIRVTVTLSGPNKSLEKLFPGKFCTRTYFADQYIIDHAESARPIKVYDDLDPIHIDDDERLKLAVTAYLENVDGAYGFPQAILKHLQDNVLFEAKMEWRSGFFEDLD</sequence>
<organism evidence="1 2">
    <name type="scientific">Rubritalea squalenifaciens DSM 18772</name>
    <dbReference type="NCBI Taxonomy" id="1123071"/>
    <lineage>
        <taxon>Bacteria</taxon>
        <taxon>Pseudomonadati</taxon>
        <taxon>Verrucomicrobiota</taxon>
        <taxon>Verrucomicrobiia</taxon>
        <taxon>Verrucomicrobiales</taxon>
        <taxon>Rubritaleaceae</taxon>
        <taxon>Rubritalea</taxon>
    </lineage>
</organism>
<evidence type="ECO:0000313" key="1">
    <source>
        <dbReference type="EMBL" id="SHI62122.1"/>
    </source>
</evidence>
<keyword evidence="2" id="KW-1185">Reference proteome</keyword>
<accession>A0A1M6CM56</accession>
<evidence type="ECO:0000313" key="2">
    <source>
        <dbReference type="Proteomes" id="UP000184510"/>
    </source>
</evidence>
<dbReference type="Proteomes" id="UP000184510">
    <property type="component" value="Unassembled WGS sequence"/>
</dbReference>
<protein>
    <submittedName>
        <fullName evidence="1">Uncharacterized protein</fullName>
    </submittedName>
</protein>